<accession>A0A0F8WV10</accession>
<reference evidence="1" key="1">
    <citation type="journal article" date="2015" name="Nature">
        <title>Complex archaea that bridge the gap between prokaryotes and eukaryotes.</title>
        <authorList>
            <person name="Spang A."/>
            <person name="Saw J.H."/>
            <person name="Jorgensen S.L."/>
            <person name="Zaremba-Niedzwiedzka K."/>
            <person name="Martijn J."/>
            <person name="Lind A.E."/>
            <person name="van Eijk R."/>
            <person name="Schleper C."/>
            <person name="Guy L."/>
            <person name="Ettema T.J."/>
        </authorList>
    </citation>
    <scope>NUCLEOTIDE SEQUENCE</scope>
</reference>
<gene>
    <name evidence="1" type="ORF">LCGC14_3023390</name>
</gene>
<protein>
    <submittedName>
        <fullName evidence="1">Uncharacterized protein</fullName>
    </submittedName>
</protein>
<proteinExistence type="predicted"/>
<organism evidence="1">
    <name type="scientific">marine sediment metagenome</name>
    <dbReference type="NCBI Taxonomy" id="412755"/>
    <lineage>
        <taxon>unclassified sequences</taxon>
        <taxon>metagenomes</taxon>
        <taxon>ecological metagenomes</taxon>
    </lineage>
</organism>
<feature type="non-terminal residue" evidence="1">
    <location>
        <position position="53"/>
    </location>
</feature>
<evidence type="ECO:0000313" key="1">
    <source>
        <dbReference type="EMBL" id="KKK60533.1"/>
    </source>
</evidence>
<dbReference type="AlphaFoldDB" id="A0A0F8WV10"/>
<comment type="caution">
    <text evidence="1">The sequence shown here is derived from an EMBL/GenBank/DDBJ whole genome shotgun (WGS) entry which is preliminary data.</text>
</comment>
<sequence length="53" mass="6107">MTTEEKLKRAEEVIVATKKIIELSCEFHQYELIVAKLENDVAPLIDKYTADLI</sequence>
<dbReference type="EMBL" id="LAZR01062921">
    <property type="protein sequence ID" value="KKK60533.1"/>
    <property type="molecule type" value="Genomic_DNA"/>
</dbReference>
<name>A0A0F8WV10_9ZZZZ</name>